<dbReference type="Pfam" id="PF00082">
    <property type="entry name" value="Peptidase_S8"/>
    <property type="match status" value="1"/>
</dbReference>
<keyword evidence="12" id="KW-0732">Signal</keyword>
<dbReference type="InterPro" id="IPR023827">
    <property type="entry name" value="Peptidase_S8_Asp-AS"/>
</dbReference>
<keyword evidence="9 11" id="KW-0472">Membrane</keyword>
<dbReference type="InterPro" id="IPR023834">
    <property type="entry name" value="T7SS_pept_S8A_mycosin"/>
</dbReference>
<dbReference type="PROSITE" id="PS00136">
    <property type="entry name" value="SUBTILASE_ASP"/>
    <property type="match status" value="1"/>
</dbReference>
<keyword evidence="3" id="KW-1003">Cell membrane</keyword>
<dbReference type="PANTHER" id="PTHR43806:SF11">
    <property type="entry name" value="CEREVISIN-RELATED"/>
    <property type="match status" value="1"/>
</dbReference>
<comment type="subcellular location">
    <subcellularLocation>
        <location evidence="1">Cell membrane</location>
        <topology evidence="1">Single-pass membrane protein</topology>
    </subcellularLocation>
</comment>
<dbReference type="Proteomes" id="UP000612899">
    <property type="component" value="Unassembled WGS sequence"/>
</dbReference>
<protein>
    <recommendedName>
        <fullName evidence="13">Peptidase S8/S53 domain-containing protein</fullName>
    </recommendedName>
</protein>
<comment type="caution">
    <text evidence="14">The sequence shown here is derived from an EMBL/GenBank/DDBJ whole genome shotgun (WGS) entry which is preliminary data.</text>
</comment>
<keyword evidence="6 10" id="KW-0378">Hydrolase</keyword>
<dbReference type="InterPro" id="IPR022398">
    <property type="entry name" value="Peptidase_S8_His-AS"/>
</dbReference>
<feature type="domain" description="Peptidase S8/S53" evidence="13">
    <location>
        <begin position="91"/>
        <end position="347"/>
    </location>
</feature>
<evidence type="ECO:0000256" key="1">
    <source>
        <dbReference type="ARBA" id="ARBA00004162"/>
    </source>
</evidence>
<proteinExistence type="inferred from homology"/>
<dbReference type="Gene3D" id="3.40.50.200">
    <property type="entry name" value="Peptidase S8/S53 domain"/>
    <property type="match status" value="1"/>
</dbReference>
<dbReference type="InterPro" id="IPR036852">
    <property type="entry name" value="Peptidase_S8/S53_dom_sf"/>
</dbReference>
<dbReference type="AlphaFoldDB" id="A0A8J3VL73"/>
<dbReference type="GO" id="GO:0005886">
    <property type="term" value="C:plasma membrane"/>
    <property type="evidence" value="ECO:0007669"/>
    <property type="project" value="UniProtKB-SubCell"/>
</dbReference>
<evidence type="ECO:0000256" key="7">
    <source>
        <dbReference type="ARBA" id="ARBA00022825"/>
    </source>
</evidence>
<evidence type="ECO:0000256" key="11">
    <source>
        <dbReference type="SAM" id="Phobius"/>
    </source>
</evidence>
<feature type="active site" description="Charge relay system" evidence="10">
    <location>
        <position position="300"/>
    </location>
</feature>
<evidence type="ECO:0000256" key="8">
    <source>
        <dbReference type="ARBA" id="ARBA00022989"/>
    </source>
</evidence>
<evidence type="ECO:0000313" key="14">
    <source>
        <dbReference type="EMBL" id="GIH09716.1"/>
    </source>
</evidence>
<dbReference type="GO" id="GO:0004252">
    <property type="term" value="F:serine-type endopeptidase activity"/>
    <property type="evidence" value="ECO:0007669"/>
    <property type="project" value="UniProtKB-UniRule"/>
</dbReference>
<dbReference type="PRINTS" id="PR00723">
    <property type="entry name" value="SUBTILISIN"/>
</dbReference>
<feature type="active site" description="Charge relay system" evidence="10">
    <location>
        <position position="100"/>
    </location>
</feature>
<evidence type="ECO:0000259" key="13">
    <source>
        <dbReference type="Pfam" id="PF00082"/>
    </source>
</evidence>
<feature type="transmembrane region" description="Helical" evidence="11">
    <location>
        <begin position="388"/>
        <end position="410"/>
    </location>
</feature>
<evidence type="ECO:0000256" key="9">
    <source>
        <dbReference type="ARBA" id="ARBA00023136"/>
    </source>
</evidence>
<feature type="active site" description="Charge relay system" evidence="10">
    <location>
        <position position="133"/>
    </location>
</feature>
<gene>
    <name evidence="14" type="ORF">Rhe02_77830</name>
</gene>
<name>A0A8J3VL73_9ACTN</name>
<evidence type="ECO:0000256" key="3">
    <source>
        <dbReference type="ARBA" id="ARBA00022475"/>
    </source>
</evidence>
<keyword evidence="4 10" id="KW-0645">Protease</keyword>
<comment type="similarity">
    <text evidence="2 10">Belongs to the peptidase S8 family.</text>
</comment>
<sequence>MWRALSTAALAVCLSAAPVSPLGSGAAWASAATGSQTRWSAATGSQTRWSAATGSQTWAAACGPVIADPLAEAPWPLTRLRPDLAWPLSTGAGVRVAVIDSGVSAAHPALDGKVLPGNDLVTSGPGTCDENGHGTLIAGIIAGRPTVSNGYAFHGVAPGAQVVPVRVLRDQTRSFNEDLPARIAQAIRWATDVADADVMNLSLTTTHSPELEAAIRYAIGRGVVLVAAAGNEGGGAQPGAPSYPASYEGVIAVASTDRQDKHVGSSTAGSYVDIAAPGVQIAGPSPAGGGYLFSEPGGTSFAAAYVSGVAALVRAYNPALSPQQVADRLMQTADHPADIWNPVVGYGVVNPQRAVGALSAQRESASASMTQVQPPQLPTDPLRQVRVVAGWSAVGSAIVAGLALLLAAAVRRGRRRRWRPTRTAPD</sequence>
<evidence type="ECO:0000313" key="15">
    <source>
        <dbReference type="Proteomes" id="UP000612899"/>
    </source>
</evidence>
<dbReference type="InterPro" id="IPR050131">
    <property type="entry name" value="Peptidase_S8_subtilisin-like"/>
</dbReference>
<evidence type="ECO:0000256" key="2">
    <source>
        <dbReference type="ARBA" id="ARBA00011073"/>
    </source>
</evidence>
<dbReference type="InterPro" id="IPR000209">
    <property type="entry name" value="Peptidase_S8/S53_dom"/>
</dbReference>
<evidence type="ECO:0000256" key="10">
    <source>
        <dbReference type="PROSITE-ProRule" id="PRU01240"/>
    </source>
</evidence>
<dbReference type="InterPro" id="IPR015500">
    <property type="entry name" value="Peptidase_S8_subtilisin-rel"/>
</dbReference>
<dbReference type="SUPFAM" id="SSF52743">
    <property type="entry name" value="Subtilisin-like"/>
    <property type="match status" value="1"/>
</dbReference>
<keyword evidence="8 11" id="KW-1133">Transmembrane helix</keyword>
<keyword evidence="7 10" id="KW-0720">Serine protease</keyword>
<dbReference type="PROSITE" id="PS51892">
    <property type="entry name" value="SUBTILASE"/>
    <property type="match status" value="1"/>
</dbReference>
<dbReference type="NCBIfam" id="TIGR03921">
    <property type="entry name" value="T7SS_mycosin"/>
    <property type="match status" value="1"/>
</dbReference>
<keyword evidence="5 11" id="KW-0812">Transmembrane</keyword>
<evidence type="ECO:0000256" key="5">
    <source>
        <dbReference type="ARBA" id="ARBA00022692"/>
    </source>
</evidence>
<evidence type="ECO:0000256" key="6">
    <source>
        <dbReference type="ARBA" id="ARBA00022801"/>
    </source>
</evidence>
<reference evidence="14" key="1">
    <citation type="submission" date="2021-01" db="EMBL/GenBank/DDBJ databases">
        <title>Whole genome shotgun sequence of Rhizocola hellebori NBRC 109834.</title>
        <authorList>
            <person name="Komaki H."/>
            <person name="Tamura T."/>
        </authorList>
    </citation>
    <scope>NUCLEOTIDE SEQUENCE</scope>
    <source>
        <strain evidence="14">NBRC 109834</strain>
    </source>
</reference>
<evidence type="ECO:0000256" key="12">
    <source>
        <dbReference type="SAM" id="SignalP"/>
    </source>
</evidence>
<evidence type="ECO:0000256" key="4">
    <source>
        <dbReference type="ARBA" id="ARBA00022670"/>
    </source>
</evidence>
<dbReference type="PANTHER" id="PTHR43806">
    <property type="entry name" value="PEPTIDASE S8"/>
    <property type="match status" value="1"/>
</dbReference>
<dbReference type="RefSeq" id="WP_203913449.1">
    <property type="nucleotide sequence ID" value="NZ_BONY01000074.1"/>
</dbReference>
<keyword evidence="15" id="KW-1185">Reference proteome</keyword>
<accession>A0A8J3VL73</accession>
<dbReference type="PROSITE" id="PS00137">
    <property type="entry name" value="SUBTILASE_HIS"/>
    <property type="match status" value="1"/>
</dbReference>
<feature type="chain" id="PRO_5038636494" description="Peptidase S8/S53 domain-containing protein" evidence="12">
    <location>
        <begin position="30"/>
        <end position="426"/>
    </location>
</feature>
<dbReference type="GO" id="GO:0006508">
    <property type="term" value="P:proteolysis"/>
    <property type="evidence" value="ECO:0007669"/>
    <property type="project" value="UniProtKB-KW"/>
</dbReference>
<organism evidence="14 15">
    <name type="scientific">Rhizocola hellebori</name>
    <dbReference type="NCBI Taxonomy" id="1392758"/>
    <lineage>
        <taxon>Bacteria</taxon>
        <taxon>Bacillati</taxon>
        <taxon>Actinomycetota</taxon>
        <taxon>Actinomycetes</taxon>
        <taxon>Micromonosporales</taxon>
        <taxon>Micromonosporaceae</taxon>
        <taxon>Rhizocola</taxon>
    </lineage>
</organism>
<dbReference type="EMBL" id="BONY01000074">
    <property type="protein sequence ID" value="GIH09716.1"/>
    <property type="molecule type" value="Genomic_DNA"/>
</dbReference>
<feature type="signal peptide" evidence="12">
    <location>
        <begin position="1"/>
        <end position="29"/>
    </location>
</feature>